<dbReference type="GO" id="GO:0052621">
    <property type="term" value="F:diguanylate cyclase activity"/>
    <property type="evidence" value="ECO:0007669"/>
    <property type="project" value="UniProtKB-EC"/>
</dbReference>
<dbReference type="Gene3D" id="3.30.70.270">
    <property type="match status" value="1"/>
</dbReference>
<keyword evidence="4" id="KW-1133">Transmembrane helix</keyword>
<evidence type="ECO:0000256" key="4">
    <source>
        <dbReference type="SAM" id="Phobius"/>
    </source>
</evidence>
<feature type="transmembrane region" description="Helical" evidence="4">
    <location>
        <begin position="55"/>
        <end position="78"/>
    </location>
</feature>
<feature type="domain" description="GGDEF" evidence="5">
    <location>
        <begin position="235"/>
        <end position="370"/>
    </location>
</feature>
<sequence>MDELSLTARVDKAALTNLSTGFRWASAVSLFFLLMMTFSFRIDKTDIMDGYFDHFFLLTIVNSFIFIFGAKFLSIPFFQQHWKLASISYAGVFSTCWAAIISLISIGGDYYDAADILSDIMLMIVLLGFFSYRPAFYAGIIPILLVSTVISFLSSKNSFILPTEKFIAACLVVESGRRILYRWFSNNIEKDHENIRLMKKLSDMASRDQLTDINNRRFFEYELDKQFQHTKRTQGELGLVMIDIDHFKSYNDELGHVEGDKCLRKVAAIIQKSLKRHTDSVSRYGGEEFVVLLPNTDIAGTIEVVKRIQTNLANAAMLHPDSSTSEWVTVSQGIAQWRQHVGPESLLKEADNYLYLAKKSGRNQFLYSTA</sequence>
<dbReference type="Pfam" id="PF00990">
    <property type="entry name" value="GGDEF"/>
    <property type="match status" value="1"/>
</dbReference>
<keyword evidence="4" id="KW-0472">Membrane</keyword>
<dbReference type="SMART" id="SM00267">
    <property type="entry name" value="GGDEF"/>
    <property type="match status" value="1"/>
</dbReference>
<feature type="transmembrane region" description="Helical" evidence="4">
    <location>
        <begin position="84"/>
        <end position="106"/>
    </location>
</feature>
<evidence type="ECO:0000313" key="6">
    <source>
        <dbReference type="EMBL" id="PSW23071.1"/>
    </source>
</evidence>
<comment type="caution">
    <text evidence="6">The sequence shown here is derived from an EMBL/GenBank/DDBJ whole genome shotgun (WGS) entry which is preliminary data.</text>
</comment>
<proteinExistence type="predicted"/>
<dbReference type="PANTHER" id="PTHR45138">
    <property type="entry name" value="REGULATORY COMPONENTS OF SENSORY TRANSDUCTION SYSTEM"/>
    <property type="match status" value="1"/>
</dbReference>
<feature type="transmembrane region" description="Helical" evidence="4">
    <location>
        <begin position="136"/>
        <end position="155"/>
    </location>
</feature>
<organism evidence="6 7">
    <name type="scientific">Photobacterium swingsii</name>
    <dbReference type="NCBI Taxonomy" id="680026"/>
    <lineage>
        <taxon>Bacteria</taxon>
        <taxon>Pseudomonadati</taxon>
        <taxon>Pseudomonadota</taxon>
        <taxon>Gammaproteobacteria</taxon>
        <taxon>Vibrionales</taxon>
        <taxon>Vibrionaceae</taxon>
        <taxon>Photobacterium</taxon>
    </lineage>
</organism>
<dbReference type="Proteomes" id="UP000240481">
    <property type="component" value="Unassembled WGS sequence"/>
</dbReference>
<protein>
    <recommendedName>
        <fullName evidence="2">diguanylate cyclase</fullName>
        <ecNumber evidence="2">2.7.7.65</ecNumber>
    </recommendedName>
</protein>
<comment type="catalytic activity">
    <reaction evidence="3">
        <text>2 GTP = 3',3'-c-di-GMP + 2 diphosphate</text>
        <dbReference type="Rhea" id="RHEA:24898"/>
        <dbReference type="ChEBI" id="CHEBI:33019"/>
        <dbReference type="ChEBI" id="CHEBI:37565"/>
        <dbReference type="ChEBI" id="CHEBI:58805"/>
        <dbReference type="EC" id="2.7.7.65"/>
    </reaction>
</comment>
<evidence type="ECO:0000259" key="5">
    <source>
        <dbReference type="PROSITE" id="PS50887"/>
    </source>
</evidence>
<dbReference type="RefSeq" id="WP_048900149.1">
    <property type="nucleotide sequence ID" value="NZ_AP024853.1"/>
</dbReference>
<evidence type="ECO:0000256" key="1">
    <source>
        <dbReference type="ARBA" id="ARBA00001946"/>
    </source>
</evidence>
<dbReference type="GO" id="GO:1902201">
    <property type="term" value="P:negative regulation of bacterial-type flagellum-dependent cell motility"/>
    <property type="evidence" value="ECO:0007669"/>
    <property type="project" value="TreeGrafter"/>
</dbReference>
<dbReference type="InterPro" id="IPR033444">
    <property type="entry name" value="MASE5"/>
</dbReference>
<keyword evidence="7" id="KW-1185">Reference proteome</keyword>
<evidence type="ECO:0000256" key="3">
    <source>
        <dbReference type="ARBA" id="ARBA00034247"/>
    </source>
</evidence>
<dbReference type="EC" id="2.7.7.65" evidence="2"/>
<feature type="transmembrane region" description="Helical" evidence="4">
    <location>
        <begin position="113"/>
        <end position="130"/>
    </location>
</feature>
<gene>
    <name evidence="6" type="ORF">C9I94_18020</name>
</gene>
<feature type="transmembrane region" description="Helical" evidence="4">
    <location>
        <begin position="24"/>
        <end position="43"/>
    </location>
</feature>
<evidence type="ECO:0000256" key="2">
    <source>
        <dbReference type="ARBA" id="ARBA00012528"/>
    </source>
</evidence>
<dbReference type="GO" id="GO:0005886">
    <property type="term" value="C:plasma membrane"/>
    <property type="evidence" value="ECO:0007669"/>
    <property type="project" value="TreeGrafter"/>
</dbReference>
<dbReference type="CDD" id="cd01949">
    <property type="entry name" value="GGDEF"/>
    <property type="match status" value="1"/>
</dbReference>
<dbReference type="InterPro" id="IPR000160">
    <property type="entry name" value="GGDEF_dom"/>
</dbReference>
<dbReference type="AlphaFoldDB" id="A0A0J8V7R7"/>
<name>A0A0J8V7R7_9GAMM</name>
<comment type="cofactor">
    <cofactor evidence="1">
        <name>Mg(2+)</name>
        <dbReference type="ChEBI" id="CHEBI:18420"/>
    </cofactor>
</comment>
<dbReference type="NCBIfam" id="TIGR00254">
    <property type="entry name" value="GGDEF"/>
    <property type="match status" value="1"/>
</dbReference>
<dbReference type="FunFam" id="3.30.70.270:FF:000001">
    <property type="entry name" value="Diguanylate cyclase domain protein"/>
    <property type="match status" value="1"/>
</dbReference>
<keyword evidence="4" id="KW-0812">Transmembrane</keyword>
<dbReference type="InterPro" id="IPR050469">
    <property type="entry name" value="Diguanylate_Cyclase"/>
</dbReference>
<dbReference type="EMBL" id="PYLZ01000010">
    <property type="protein sequence ID" value="PSW23071.1"/>
    <property type="molecule type" value="Genomic_DNA"/>
</dbReference>
<reference evidence="6 7" key="1">
    <citation type="submission" date="2018-01" db="EMBL/GenBank/DDBJ databases">
        <title>Whole genome sequencing of Histamine producing bacteria.</title>
        <authorList>
            <person name="Butler K."/>
        </authorList>
    </citation>
    <scope>NUCLEOTIDE SEQUENCE [LARGE SCALE GENOMIC DNA]</scope>
    <source>
        <strain evidence="6 7">DSM 24669</strain>
    </source>
</reference>
<dbReference type="PANTHER" id="PTHR45138:SF9">
    <property type="entry name" value="DIGUANYLATE CYCLASE DGCM-RELATED"/>
    <property type="match status" value="1"/>
</dbReference>
<dbReference type="GO" id="GO:0043709">
    <property type="term" value="P:cell adhesion involved in single-species biofilm formation"/>
    <property type="evidence" value="ECO:0007669"/>
    <property type="project" value="TreeGrafter"/>
</dbReference>
<evidence type="ECO:0000313" key="7">
    <source>
        <dbReference type="Proteomes" id="UP000240481"/>
    </source>
</evidence>
<dbReference type="InterPro" id="IPR043128">
    <property type="entry name" value="Rev_trsase/Diguanyl_cyclase"/>
</dbReference>
<dbReference type="SUPFAM" id="SSF55073">
    <property type="entry name" value="Nucleotide cyclase"/>
    <property type="match status" value="1"/>
</dbReference>
<dbReference type="STRING" id="680026.AB733_18735"/>
<dbReference type="Pfam" id="PF17178">
    <property type="entry name" value="MASE5"/>
    <property type="match status" value="1"/>
</dbReference>
<dbReference type="InterPro" id="IPR029787">
    <property type="entry name" value="Nucleotide_cyclase"/>
</dbReference>
<dbReference type="PROSITE" id="PS50887">
    <property type="entry name" value="GGDEF"/>
    <property type="match status" value="1"/>
</dbReference>
<accession>A0A0J8V7R7</accession>
<dbReference type="OrthoDB" id="9812260at2"/>